<keyword evidence="7" id="KW-0539">Nucleus</keyword>
<dbReference type="SMR" id="A0AA97P3Q6"/>
<dbReference type="GO" id="GO:0005634">
    <property type="term" value="C:nucleus"/>
    <property type="evidence" value="ECO:0007669"/>
    <property type="project" value="UniProtKB-SubCell"/>
</dbReference>
<gene>
    <name evidence="10" type="ORF">OOU_Y34scaffold00279g8</name>
</gene>
<comment type="subcellular location">
    <subcellularLocation>
        <location evidence="1">Nucleus</location>
    </subcellularLocation>
</comment>
<keyword evidence="2" id="KW-0479">Metal-binding</keyword>
<evidence type="ECO:0000313" key="10">
    <source>
        <dbReference type="EMBL" id="ELQ41428.1"/>
    </source>
</evidence>
<dbReference type="InterPro" id="IPR001138">
    <property type="entry name" value="Zn2Cys6_DnaBD"/>
</dbReference>
<keyword evidence="3" id="KW-0862">Zinc</keyword>
<evidence type="ECO:0000256" key="5">
    <source>
        <dbReference type="ARBA" id="ARBA00023125"/>
    </source>
</evidence>
<dbReference type="GO" id="GO:0008270">
    <property type="term" value="F:zinc ion binding"/>
    <property type="evidence" value="ECO:0007669"/>
    <property type="project" value="InterPro"/>
</dbReference>
<evidence type="ECO:0000256" key="3">
    <source>
        <dbReference type="ARBA" id="ARBA00022833"/>
    </source>
</evidence>
<keyword evidence="4" id="KW-0805">Transcription regulation</keyword>
<dbReference type="InterPro" id="IPR036864">
    <property type="entry name" value="Zn2-C6_fun-type_DNA-bd_sf"/>
</dbReference>
<feature type="compositionally biased region" description="Gly residues" evidence="8">
    <location>
        <begin position="1014"/>
        <end position="1025"/>
    </location>
</feature>
<feature type="compositionally biased region" description="Polar residues" evidence="8">
    <location>
        <begin position="803"/>
        <end position="826"/>
    </location>
</feature>
<feature type="compositionally biased region" description="Polar residues" evidence="8">
    <location>
        <begin position="17"/>
        <end position="27"/>
    </location>
</feature>
<protein>
    <submittedName>
        <fullName evidence="10">Fungal specific transcription factor domain-containing protein</fullName>
    </submittedName>
</protein>
<dbReference type="EMBL" id="JH793385">
    <property type="protein sequence ID" value="ELQ41428.1"/>
    <property type="molecule type" value="Genomic_DNA"/>
</dbReference>
<dbReference type="AlphaFoldDB" id="A0AA97P3Q6"/>
<feature type="region of interest" description="Disordered" evidence="8">
    <location>
        <begin position="1"/>
        <end position="61"/>
    </location>
</feature>
<dbReference type="PANTHER" id="PTHR47782">
    <property type="entry name" value="ZN(II)2CYS6 TRANSCRIPTION FACTOR (EUROFUNG)-RELATED"/>
    <property type="match status" value="1"/>
</dbReference>
<dbReference type="GO" id="GO:0006351">
    <property type="term" value="P:DNA-templated transcription"/>
    <property type="evidence" value="ECO:0007669"/>
    <property type="project" value="InterPro"/>
</dbReference>
<feature type="region of interest" description="Disordered" evidence="8">
    <location>
        <begin position="1012"/>
        <end position="1031"/>
    </location>
</feature>
<accession>A0AA97P3Q6</accession>
<sequence length="1031" mass="114687">MDPSFIFGALPVGTLPRPQTAQSTQYFHPQHPQHPQRPPLSAAATRVRQQHRDDDGDGSSNRIAHTLTACCRCRQRKTRCDPTLPRCLPCERSGSICEYFDTTKGKKINRNYVVRLQTRVRHLESELAQFTDDDEFPRNTEDMVRPGGLVKLDEHDETPRYLGPSSGIAMTRLVMEDAKRFTEAKKISDVIPSVGSRRMDRSNRMQSIVSYGGSISGPSLRKKSYPMISAHAARELPSRPMANKLLEVYIQRGQVFLPTLHEVVLAKDLEEVYNGDKDPHKNFIVWMVLAISLQKLELQYAGLADGFYLAAMQYFEEVVRTKDLRTLQCLVLIGQYSTLTPTRSAVYYIVGLATRICQQLGMGEEKTIKREYDLGLIDMVTLDLKRRLSWIILSMEFGLAHSMGRPNGFAKGDDFMDVDFFDSRPDELITADGIKEGPPSEKKLMAIHFLKMRLLQAEIRRKLYEKKRPEPRDERHPWFAQMLQKLQDWRDSSPKQPAWCGPWFTGKYHSMVVGLYRPSPQVPKPSSAAVLRCFESSAHIIELSSQQLKQSAVDITWIFLLTIYMSLNTLLWSVSYPEVRKVHSREQLEELVQTCLDTVDQCSERWPGTATASQNYANLARACMHSYDQADEQPAPPVFSNSFATPPSLTDTSSPSASDTSAHTAASTTSAQPHHHHQQPHGQPLFNNSQLFGYSFDQPQQQQNQQQQQQPEPTFKFENTFDDGFPPPRHPQFRTGSIFFNPASESGGGGGRKPSYFPPDFVQDEGPGPNQIDDPTPPASTTPHASNLSSPRNNIPTPPESLGNGSHAQSNNALSPAINFTDTGSVHHTPVMGHQSPPMPHETGAMTPGAPAIKFTPQTPQTPQGHPTPQGTPQRPIFAVPALPPHAQQNQRHHQQVHQHDQQHQHQPQQWFNQPPPPMPQYAAYSQNNAAVFSNGTHNFGDPGSAAAMLGAMPPAGFGGPHMNHGPPDGMGNFGGFPMDPMRQGSLTHEQLSELMGVLEQDGMTEINQLLGIGPSGNGGGGGGAPDEVRW</sequence>
<dbReference type="GO" id="GO:0000981">
    <property type="term" value="F:DNA-binding transcription factor activity, RNA polymerase II-specific"/>
    <property type="evidence" value="ECO:0007669"/>
    <property type="project" value="InterPro"/>
</dbReference>
<evidence type="ECO:0000256" key="7">
    <source>
        <dbReference type="ARBA" id="ARBA00023242"/>
    </source>
</evidence>
<dbReference type="SUPFAM" id="SSF57701">
    <property type="entry name" value="Zn2/Cys6 DNA-binding domain"/>
    <property type="match status" value="1"/>
</dbReference>
<dbReference type="CDD" id="cd00067">
    <property type="entry name" value="GAL4"/>
    <property type="match status" value="1"/>
</dbReference>
<keyword evidence="5" id="KW-0238">DNA-binding</keyword>
<evidence type="ECO:0000256" key="1">
    <source>
        <dbReference type="ARBA" id="ARBA00004123"/>
    </source>
</evidence>
<evidence type="ECO:0000256" key="8">
    <source>
        <dbReference type="SAM" id="MobiDB-lite"/>
    </source>
</evidence>
<organism evidence="10">
    <name type="scientific">Pyricularia oryzae (strain Y34)</name>
    <name type="common">Rice blast fungus</name>
    <name type="synonym">Magnaporthe oryzae</name>
    <dbReference type="NCBI Taxonomy" id="1143189"/>
    <lineage>
        <taxon>Eukaryota</taxon>
        <taxon>Fungi</taxon>
        <taxon>Dikarya</taxon>
        <taxon>Ascomycota</taxon>
        <taxon>Pezizomycotina</taxon>
        <taxon>Sordariomycetes</taxon>
        <taxon>Sordariomycetidae</taxon>
        <taxon>Magnaporthales</taxon>
        <taxon>Pyriculariaceae</taxon>
        <taxon>Pyricularia</taxon>
    </lineage>
</organism>
<name>A0AA97P3Q6_PYRO3</name>
<dbReference type="GO" id="GO:0045944">
    <property type="term" value="P:positive regulation of transcription by RNA polymerase II"/>
    <property type="evidence" value="ECO:0007669"/>
    <property type="project" value="TreeGrafter"/>
</dbReference>
<evidence type="ECO:0000256" key="4">
    <source>
        <dbReference type="ARBA" id="ARBA00023015"/>
    </source>
</evidence>
<feature type="compositionally biased region" description="Low complexity" evidence="8">
    <location>
        <begin position="644"/>
        <end position="672"/>
    </location>
</feature>
<dbReference type="Pfam" id="PF00172">
    <property type="entry name" value="Zn_clus"/>
    <property type="match status" value="1"/>
</dbReference>
<dbReference type="SMART" id="SM00906">
    <property type="entry name" value="Fungal_trans"/>
    <property type="match status" value="1"/>
</dbReference>
<dbReference type="PROSITE" id="PS50048">
    <property type="entry name" value="ZN2_CY6_FUNGAL_2"/>
    <property type="match status" value="1"/>
</dbReference>
<dbReference type="PROSITE" id="PS00463">
    <property type="entry name" value="ZN2_CY6_FUNGAL_1"/>
    <property type="match status" value="1"/>
</dbReference>
<feature type="region of interest" description="Disordered" evidence="8">
    <location>
        <begin position="886"/>
        <end position="910"/>
    </location>
</feature>
<feature type="compositionally biased region" description="Low complexity" evidence="8">
    <location>
        <begin position="698"/>
        <end position="711"/>
    </location>
</feature>
<evidence type="ECO:0000256" key="2">
    <source>
        <dbReference type="ARBA" id="ARBA00022723"/>
    </source>
</evidence>
<proteinExistence type="predicted"/>
<dbReference type="Proteomes" id="UP000011086">
    <property type="component" value="Unassembled WGS sequence"/>
</dbReference>
<dbReference type="CDD" id="cd12148">
    <property type="entry name" value="fungal_TF_MHR"/>
    <property type="match status" value="1"/>
</dbReference>
<reference evidence="10" key="1">
    <citation type="journal article" date="2012" name="PLoS Genet.">
        <title>Comparative analysis of the genomes of two field isolates of the rice blast fungus Magnaporthe oryzae.</title>
        <authorList>
            <person name="Xue M."/>
            <person name="Yang J."/>
            <person name="Li Z."/>
            <person name="Hu S."/>
            <person name="Yao N."/>
            <person name="Dean R.A."/>
            <person name="Zhao W."/>
            <person name="Shen M."/>
            <person name="Zhang H."/>
            <person name="Li C."/>
            <person name="Liu L."/>
            <person name="Cao L."/>
            <person name="Xu X."/>
            <person name="Xing Y."/>
            <person name="Hsiang T."/>
            <person name="Zhang Z."/>
            <person name="Xu J.R."/>
            <person name="Peng Y.L."/>
        </authorList>
    </citation>
    <scope>NUCLEOTIDE SEQUENCE</scope>
    <source>
        <strain evidence="10">Y34</strain>
    </source>
</reference>
<evidence type="ECO:0000256" key="6">
    <source>
        <dbReference type="ARBA" id="ARBA00023163"/>
    </source>
</evidence>
<dbReference type="GO" id="GO:0043565">
    <property type="term" value="F:sequence-specific DNA binding"/>
    <property type="evidence" value="ECO:0007669"/>
    <property type="project" value="TreeGrafter"/>
</dbReference>
<dbReference type="InterPro" id="IPR052202">
    <property type="entry name" value="Yeast_MetPath_Reg"/>
</dbReference>
<feature type="region of interest" description="Disordered" evidence="8">
    <location>
        <begin position="628"/>
        <end position="850"/>
    </location>
</feature>
<dbReference type="SMART" id="SM00066">
    <property type="entry name" value="GAL4"/>
    <property type="match status" value="1"/>
</dbReference>
<dbReference type="PANTHER" id="PTHR47782:SF8">
    <property type="entry name" value="ZN(II)2CYS6 TRANSCRIPTION FACTOR (EUROFUNG)"/>
    <property type="match status" value="1"/>
</dbReference>
<evidence type="ECO:0000259" key="9">
    <source>
        <dbReference type="PROSITE" id="PS50048"/>
    </source>
</evidence>
<keyword evidence="6" id="KW-0804">Transcription</keyword>
<feature type="domain" description="Zn(2)-C6 fungal-type" evidence="9">
    <location>
        <begin position="69"/>
        <end position="99"/>
    </location>
</feature>
<dbReference type="Gene3D" id="4.10.240.10">
    <property type="entry name" value="Zn(2)-C6 fungal-type DNA-binding domain"/>
    <property type="match status" value="1"/>
</dbReference>
<dbReference type="Pfam" id="PF04082">
    <property type="entry name" value="Fungal_trans"/>
    <property type="match status" value="1"/>
</dbReference>
<dbReference type="InterPro" id="IPR007219">
    <property type="entry name" value="XnlR_reg_dom"/>
</dbReference>